<organism evidence="2 3">
    <name type="scientific">Acropora cervicornis</name>
    <name type="common">Staghorn coral</name>
    <dbReference type="NCBI Taxonomy" id="6130"/>
    <lineage>
        <taxon>Eukaryota</taxon>
        <taxon>Metazoa</taxon>
        <taxon>Cnidaria</taxon>
        <taxon>Anthozoa</taxon>
        <taxon>Hexacorallia</taxon>
        <taxon>Scleractinia</taxon>
        <taxon>Astrocoeniina</taxon>
        <taxon>Acroporidae</taxon>
        <taxon>Acropora</taxon>
    </lineage>
</organism>
<comment type="caution">
    <text evidence="2">The sequence shown here is derived from an EMBL/GenBank/DDBJ whole genome shotgun (WGS) entry which is preliminary data.</text>
</comment>
<sequence length="310" mass="34750">MRQLKEKHPDAQRAKLGSLLFGPVEDIPDSVTAKQCWFTDDATGARPLQEVKQWWDELREAGPPLGYYPNAKKCWLVVKPKEESRAKEMFTGTGINTEGRKHLGAALGSQSYLEEYVGGKVEDWVEEVTRLAAFARSQPQASYPAFTFGLRHRWTYFMRTLPDIENLLQPLERAISDVLIPALIERNCSEAECDLRALPVRMGGLGLTNPSDSADAEYSASIRVSAPLVSKIEAQSHQTPEEAEVKRLVYTTRKEKEGGLKEELEKVKAMLPDKTQRAMDLACEKGASSWLTVIPLSLYGFGLFKIIFKS</sequence>
<keyword evidence="1" id="KW-0812">Transmembrane</keyword>
<reference evidence="2" key="2">
    <citation type="journal article" date="2023" name="Science">
        <title>Genomic signatures of disease resistance in endangered staghorn corals.</title>
        <authorList>
            <person name="Vollmer S.V."/>
            <person name="Selwyn J.D."/>
            <person name="Despard B.A."/>
            <person name="Roesel C.L."/>
        </authorList>
    </citation>
    <scope>NUCLEOTIDE SEQUENCE</scope>
    <source>
        <strain evidence="2">K2</strain>
    </source>
</reference>
<protein>
    <submittedName>
        <fullName evidence="2">Uncharacterized protein</fullName>
    </submittedName>
</protein>
<gene>
    <name evidence="2" type="ORF">P5673_016616</name>
</gene>
<dbReference type="Proteomes" id="UP001249851">
    <property type="component" value="Unassembled WGS sequence"/>
</dbReference>
<reference evidence="2" key="1">
    <citation type="journal article" date="2023" name="G3 (Bethesda)">
        <title>Whole genome assembly and annotation of the endangered Caribbean coral Acropora cervicornis.</title>
        <authorList>
            <person name="Selwyn J.D."/>
            <person name="Vollmer S.V."/>
        </authorList>
    </citation>
    <scope>NUCLEOTIDE SEQUENCE</scope>
    <source>
        <strain evidence="2">K2</strain>
    </source>
</reference>
<proteinExistence type="predicted"/>
<keyword evidence="1" id="KW-1133">Transmembrane helix</keyword>
<evidence type="ECO:0000256" key="1">
    <source>
        <dbReference type="SAM" id="Phobius"/>
    </source>
</evidence>
<keyword evidence="1" id="KW-0472">Membrane</keyword>
<keyword evidence="3" id="KW-1185">Reference proteome</keyword>
<evidence type="ECO:0000313" key="3">
    <source>
        <dbReference type="Proteomes" id="UP001249851"/>
    </source>
</evidence>
<dbReference type="EMBL" id="JARQWQ010000035">
    <property type="protein sequence ID" value="KAK2560813.1"/>
    <property type="molecule type" value="Genomic_DNA"/>
</dbReference>
<name>A0AAD9QGD7_ACRCE</name>
<evidence type="ECO:0000313" key="2">
    <source>
        <dbReference type="EMBL" id="KAK2560813.1"/>
    </source>
</evidence>
<dbReference type="AlphaFoldDB" id="A0AAD9QGD7"/>
<accession>A0AAD9QGD7</accession>
<feature type="transmembrane region" description="Helical" evidence="1">
    <location>
        <begin position="287"/>
        <end position="308"/>
    </location>
</feature>